<keyword evidence="2" id="KW-1133">Transmembrane helix</keyword>
<dbReference type="SUPFAM" id="SSF48726">
    <property type="entry name" value="Immunoglobulin"/>
    <property type="match status" value="1"/>
</dbReference>
<feature type="region of interest" description="Disordered" evidence="1">
    <location>
        <begin position="215"/>
        <end position="237"/>
    </location>
</feature>
<evidence type="ECO:0000313" key="4">
    <source>
        <dbReference type="Ensembl" id="ENSMSIP00000028878.1"/>
    </source>
</evidence>
<accession>A0A8C6N1Q9</accession>
<feature type="domain" description="Ig-like" evidence="3">
    <location>
        <begin position="52"/>
        <end position="131"/>
    </location>
</feature>
<dbReference type="GO" id="GO:0033004">
    <property type="term" value="P:negative regulation of mast cell activation"/>
    <property type="evidence" value="ECO:0007669"/>
    <property type="project" value="Ensembl"/>
</dbReference>
<name>A0A8C6N1Q9_MUSSI</name>
<dbReference type="InterPro" id="IPR007110">
    <property type="entry name" value="Ig-like_dom"/>
</dbReference>
<keyword evidence="2" id="KW-0812">Transmembrane</keyword>
<dbReference type="AlphaFoldDB" id="A0A8C6N1Q9"/>
<dbReference type="Gene3D" id="2.60.40.10">
    <property type="entry name" value="Immunoglobulins"/>
    <property type="match status" value="1"/>
</dbReference>
<feature type="transmembrane region" description="Helical" evidence="2">
    <location>
        <begin position="151"/>
        <end position="171"/>
    </location>
</feature>
<dbReference type="GeneTree" id="ENSGT01050000244808"/>
<evidence type="ECO:0000259" key="3">
    <source>
        <dbReference type="PROSITE" id="PS50835"/>
    </source>
</evidence>
<dbReference type="InterPro" id="IPR036179">
    <property type="entry name" value="Ig-like_dom_sf"/>
</dbReference>
<dbReference type="PROSITE" id="PS50835">
    <property type="entry name" value="IG_LIKE"/>
    <property type="match status" value="1"/>
</dbReference>
<dbReference type="Pfam" id="PF13895">
    <property type="entry name" value="Ig_2"/>
    <property type="match status" value="1"/>
</dbReference>
<dbReference type="SMART" id="SM00409">
    <property type="entry name" value="IG"/>
    <property type="match status" value="1"/>
</dbReference>
<keyword evidence="2" id="KW-0472">Membrane</keyword>
<organism evidence="4 5">
    <name type="scientific">Mus spicilegus</name>
    <name type="common">Mound-building mouse</name>
    <dbReference type="NCBI Taxonomy" id="10103"/>
    <lineage>
        <taxon>Eukaryota</taxon>
        <taxon>Metazoa</taxon>
        <taxon>Chordata</taxon>
        <taxon>Craniata</taxon>
        <taxon>Vertebrata</taxon>
        <taxon>Euteleostomi</taxon>
        <taxon>Mammalia</taxon>
        <taxon>Eutheria</taxon>
        <taxon>Euarchontoglires</taxon>
        <taxon>Glires</taxon>
        <taxon>Rodentia</taxon>
        <taxon>Myomorpha</taxon>
        <taxon>Muroidea</taxon>
        <taxon>Muridae</taxon>
        <taxon>Murinae</taxon>
        <taxon>Mus</taxon>
        <taxon>Mus</taxon>
    </lineage>
</organism>
<dbReference type="GO" id="GO:0043303">
    <property type="term" value="P:mast cell degranulation"/>
    <property type="evidence" value="ECO:0007669"/>
    <property type="project" value="Ensembl"/>
</dbReference>
<evidence type="ECO:0000256" key="2">
    <source>
        <dbReference type="SAM" id="Phobius"/>
    </source>
</evidence>
<dbReference type="InterPro" id="IPR013783">
    <property type="entry name" value="Ig-like_fold"/>
</dbReference>
<reference evidence="4" key="2">
    <citation type="submission" date="2025-09" db="UniProtKB">
        <authorList>
            <consortium name="Ensembl"/>
        </authorList>
    </citation>
    <scope>IDENTIFICATION</scope>
</reference>
<protein>
    <submittedName>
        <fullName evidence="4">Mast cell immunoglobulin like receptor 1</fullName>
    </submittedName>
</protein>
<dbReference type="Proteomes" id="UP000694415">
    <property type="component" value="Unplaced"/>
</dbReference>
<evidence type="ECO:0000256" key="1">
    <source>
        <dbReference type="SAM" id="MobiDB-lite"/>
    </source>
</evidence>
<keyword evidence="5" id="KW-1185">Reference proteome</keyword>
<evidence type="ECO:0000313" key="5">
    <source>
        <dbReference type="Proteomes" id="UP000694415"/>
    </source>
</evidence>
<sequence length="246" mass="27393">MGDGDSPMCLSVVSFKGIRCWLDKLLLWALTISITLQNAAVDSTRVENNELPSPNLNSSMNVVRMGQNVSLSCSTKNTSVDITYSLFWGTKYLESKRRRGGAVDFHLRIFNANESGPYKCKVNVSNLMKYSQDFNFTMAKDESCPSCRLSLLLPGLLLGLLVIVLVLAYLIHLKYKKGKKTLREDQSKGSGDAPAQDELYVNACKTQTEQPQEIHYATPVFKETAPMEEEGGTDGKADYIYSELTH</sequence>
<dbReference type="Ensembl" id="ENSMSIT00000036399.1">
    <property type="protein sequence ID" value="ENSMSIP00000028878.1"/>
    <property type="gene ID" value="ENSMSIG00000024140.1"/>
</dbReference>
<proteinExistence type="predicted"/>
<dbReference type="InterPro" id="IPR003599">
    <property type="entry name" value="Ig_sub"/>
</dbReference>
<reference evidence="4" key="1">
    <citation type="submission" date="2025-08" db="UniProtKB">
        <authorList>
            <consortium name="Ensembl"/>
        </authorList>
    </citation>
    <scope>IDENTIFICATION</scope>
</reference>